<accession>A0ABV9GKF0</accession>
<reference evidence="2" key="1">
    <citation type="journal article" date="2019" name="Int. J. Syst. Evol. Microbiol.">
        <title>The Global Catalogue of Microorganisms (GCM) 10K type strain sequencing project: providing services to taxonomists for standard genome sequencing and annotation.</title>
        <authorList>
            <consortium name="The Broad Institute Genomics Platform"/>
            <consortium name="The Broad Institute Genome Sequencing Center for Infectious Disease"/>
            <person name="Wu L."/>
            <person name="Ma J."/>
        </authorList>
    </citation>
    <scope>NUCLEOTIDE SEQUENCE [LARGE SCALE GENOMIC DNA]</scope>
    <source>
        <strain evidence="2">CGMCC 1.16306</strain>
    </source>
</reference>
<dbReference type="Proteomes" id="UP001596022">
    <property type="component" value="Unassembled WGS sequence"/>
</dbReference>
<proteinExistence type="predicted"/>
<keyword evidence="2" id="KW-1185">Reference proteome</keyword>
<evidence type="ECO:0000313" key="2">
    <source>
        <dbReference type="Proteomes" id="UP001596022"/>
    </source>
</evidence>
<comment type="caution">
    <text evidence="1">The sequence shown here is derived from an EMBL/GenBank/DDBJ whole genome shotgun (WGS) entry which is preliminary data.</text>
</comment>
<dbReference type="RefSeq" id="WP_376845677.1">
    <property type="nucleotide sequence ID" value="NZ_JBHSFW010000002.1"/>
</dbReference>
<gene>
    <name evidence="1" type="ORF">ACFO4N_07800</name>
</gene>
<organism evidence="1 2">
    <name type="scientific">Camelliibacillus cellulosilyticus</name>
    <dbReference type="NCBI Taxonomy" id="2174486"/>
    <lineage>
        <taxon>Bacteria</taxon>
        <taxon>Bacillati</taxon>
        <taxon>Bacillota</taxon>
        <taxon>Bacilli</taxon>
        <taxon>Bacillales</taxon>
        <taxon>Sporolactobacillaceae</taxon>
        <taxon>Camelliibacillus</taxon>
    </lineage>
</organism>
<dbReference type="Gene3D" id="1.20.140.160">
    <property type="match status" value="1"/>
</dbReference>
<name>A0ABV9GKF0_9BACL</name>
<evidence type="ECO:0000313" key="1">
    <source>
        <dbReference type="EMBL" id="MFC4618638.1"/>
    </source>
</evidence>
<sequence>MKTKAKKKTRSDRRFLEVERLLRHYRYYKSGIVNLKRQLDYIMPGCVANYDIVEGSTGTFSIRSTTEKYAIDRIESKRALDLHEKIKKYELIVKCIDDSLKGLTEEERRFVEIRYFDNKPIRYAADVLGYSERSIFNLRRDVLDKLKISLSGVINL</sequence>
<dbReference type="InterPro" id="IPR013324">
    <property type="entry name" value="RNA_pol_sigma_r3/r4-like"/>
</dbReference>
<protein>
    <submittedName>
        <fullName evidence="1">Sigma-70 family RNA polymerase sigma factor</fullName>
    </submittedName>
</protein>
<dbReference type="EMBL" id="JBHSFW010000002">
    <property type="protein sequence ID" value="MFC4618638.1"/>
    <property type="molecule type" value="Genomic_DNA"/>
</dbReference>
<dbReference type="SUPFAM" id="SSF88659">
    <property type="entry name" value="Sigma3 and sigma4 domains of RNA polymerase sigma factors"/>
    <property type="match status" value="1"/>
</dbReference>